<keyword evidence="5 8" id="KW-0812">Transmembrane</keyword>
<dbReference type="EMBL" id="BMQL01000025">
    <property type="protein sequence ID" value="GGR20551.1"/>
    <property type="molecule type" value="Genomic_DNA"/>
</dbReference>
<evidence type="ECO:0000256" key="3">
    <source>
        <dbReference type="ARBA" id="ARBA00022448"/>
    </source>
</evidence>
<comment type="subcellular location">
    <subcellularLocation>
        <location evidence="1">Cell membrane</location>
        <topology evidence="1">Multi-pass membrane protein</topology>
    </subcellularLocation>
</comment>
<protein>
    <submittedName>
        <fullName evidence="9">AI-2E family transporter</fullName>
    </submittedName>
</protein>
<sequence length="367" mass="38842">MAGRSVADLLRAIWNQPWVRLLFYIVLALVAFSLSRQLAGVIMTGLVAYALAFLVNPLLVWLEKRRIKRAFGVLLLIVVALAITVLLVWTLTAQVISLINDLPKLIEQLSRTLGTLLDRLSGIPGLENGRARLTDYLNAQATGLNKNLQPLLTRLVSSGGSLLGGALNALGWIGNATFAITLALYFMFDYERVGPSVLRLLPVSWQPLTARLSSDVGESFGGYIRGTLLVGLGAGVLVAAGLLALGVPNALALGLLVAVLNLVPYIGLLVAAVPAILLALPNGWLNVVLVIGVYFITNQVAGNLLSPYILGRSSNLSPAAVLLALLVGLTLGGLLGGLLAVPVATLLKHWVETYWIPSRAHNHSGGG</sequence>
<name>A0A918CEU1_9DEIO</name>
<evidence type="ECO:0000256" key="5">
    <source>
        <dbReference type="ARBA" id="ARBA00022692"/>
    </source>
</evidence>
<reference evidence="9" key="1">
    <citation type="journal article" date="2014" name="Int. J. Syst. Evol. Microbiol.">
        <title>Complete genome sequence of Corynebacterium casei LMG S-19264T (=DSM 44701T), isolated from a smear-ripened cheese.</title>
        <authorList>
            <consortium name="US DOE Joint Genome Institute (JGI-PGF)"/>
            <person name="Walter F."/>
            <person name="Albersmeier A."/>
            <person name="Kalinowski J."/>
            <person name="Ruckert C."/>
        </authorList>
    </citation>
    <scope>NUCLEOTIDE SEQUENCE</scope>
    <source>
        <strain evidence="9">JCM 31311</strain>
    </source>
</reference>
<evidence type="ECO:0000256" key="8">
    <source>
        <dbReference type="SAM" id="Phobius"/>
    </source>
</evidence>
<evidence type="ECO:0000256" key="4">
    <source>
        <dbReference type="ARBA" id="ARBA00022475"/>
    </source>
</evidence>
<keyword evidence="4" id="KW-1003">Cell membrane</keyword>
<keyword evidence="10" id="KW-1185">Reference proteome</keyword>
<evidence type="ECO:0000313" key="9">
    <source>
        <dbReference type="EMBL" id="GGR20551.1"/>
    </source>
</evidence>
<feature type="transmembrane region" description="Helical" evidence="8">
    <location>
        <begin position="38"/>
        <end position="61"/>
    </location>
</feature>
<keyword evidence="6 8" id="KW-1133">Transmembrane helix</keyword>
<evidence type="ECO:0000313" key="10">
    <source>
        <dbReference type="Proteomes" id="UP000603865"/>
    </source>
</evidence>
<feature type="transmembrane region" description="Helical" evidence="8">
    <location>
        <begin position="12"/>
        <end position="32"/>
    </location>
</feature>
<gene>
    <name evidence="9" type="ORF">GCM10008957_36120</name>
</gene>
<evidence type="ECO:0000256" key="1">
    <source>
        <dbReference type="ARBA" id="ARBA00004651"/>
    </source>
</evidence>
<evidence type="ECO:0000256" key="2">
    <source>
        <dbReference type="ARBA" id="ARBA00009773"/>
    </source>
</evidence>
<dbReference type="PANTHER" id="PTHR21716">
    <property type="entry name" value="TRANSMEMBRANE PROTEIN"/>
    <property type="match status" value="1"/>
</dbReference>
<proteinExistence type="inferred from homology"/>
<comment type="similarity">
    <text evidence="2">Belongs to the autoinducer-2 exporter (AI-2E) (TC 2.A.86) family.</text>
</comment>
<reference evidence="9" key="2">
    <citation type="submission" date="2020-09" db="EMBL/GenBank/DDBJ databases">
        <authorList>
            <person name="Sun Q."/>
            <person name="Ohkuma M."/>
        </authorList>
    </citation>
    <scope>NUCLEOTIDE SEQUENCE</scope>
    <source>
        <strain evidence="9">JCM 31311</strain>
    </source>
</reference>
<dbReference type="InterPro" id="IPR002549">
    <property type="entry name" value="AI-2E-like"/>
</dbReference>
<feature type="transmembrane region" description="Helical" evidence="8">
    <location>
        <begin position="287"/>
        <end position="310"/>
    </location>
</feature>
<feature type="transmembrane region" description="Helical" evidence="8">
    <location>
        <begin position="228"/>
        <end position="247"/>
    </location>
</feature>
<dbReference type="Proteomes" id="UP000603865">
    <property type="component" value="Unassembled WGS sequence"/>
</dbReference>
<keyword evidence="3" id="KW-0813">Transport</keyword>
<evidence type="ECO:0000256" key="7">
    <source>
        <dbReference type="ARBA" id="ARBA00023136"/>
    </source>
</evidence>
<dbReference type="PANTHER" id="PTHR21716:SF53">
    <property type="entry name" value="PERMEASE PERM-RELATED"/>
    <property type="match status" value="1"/>
</dbReference>
<dbReference type="AlphaFoldDB" id="A0A918CEU1"/>
<feature type="transmembrane region" description="Helical" evidence="8">
    <location>
        <begin position="73"/>
        <end position="99"/>
    </location>
</feature>
<organism evidence="9 10">
    <name type="scientific">Deinococcus ruber</name>
    <dbReference type="NCBI Taxonomy" id="1848197"/>
    <lineage>
        <taxon>Bacteria</taxon>
        <taxon>Thermotogati</taxon>
        <taxon>Deinococcota</taxon>
        <taxon>Deinococci</taxon>
        <taxon>Deinococcales</taxon>
        <taxon>Deinococcaceae</taxon>
        <taxon>Deinococcus</taxon>
    </lineage>
</organism>
<feature type="transmembrane region" description="Helical" evidence="8">
    <location>
        <begin position="253"/>
        <end position="280"/>
    </location>
</feature>
<dbReference type="GO" id="GO:0055085">
    <property type="term" value="P:transmembrane transport"/>
    <property type="evidence" value="ECO:0007669"/>
    <property type="project" value="TreeGrafter"/>
</dbReference>
<comment type="caution">
    <text evidence="9">The sequence shown here is derived from an EMBL/GenBank/DDBJ whole genome shotgun (WGS) entry which is preliminary data.</text>
</comment>
<accession>A0A918CEU1</accession>
<evidence type="ECO:0000256" key="6">
    <source>
        <dbReference type="ARBA" id="ARBA00022989"/>
    </source>
</evidence>
<feature type="transmembrane region" description="Helical" evidence="8">
    <location>
        <begin position="322"/>
        <end position="347"/>
    </location>
</feature>
<dbReference type="Pfam" id="PF01594">
    <property type="entry name" value="AI-2E_transport"/>
    <property type="match status" value="1"/>
</dbReference>
<feature type="transmembrane region" description="Helical" evidence="8">
    <location>
        <begin position="169"/>
        <end position="188"/>
    </location>
</feature>
<dbReference type="GO" id="GO:0005886">
    <property type="term" value="C:plasma membrane"/>
    <property type="evidence" value="ECO:0007669"/>
    <property type="project" value="UniProtKB-SubCell"/>
</dbReference>
<keyword evidence="7 8" id="KW-0472">Membrane</keyword>